<feature type="domain" description="HTH gntR-type" evidence="6">
    <location>
        <begin position="14"/>
        <end position="82"/>
    </location>
</feature>
<evidence type="ECO:0000256" key="3">
    <source>
        <dbReference type="ARBA" id="ARBA00023015"/>
    </source>
</evidence>
<dbReference type="Gene3D" id="1.10.10.10">
    <property type="entry name" value="Winged helix-like DNA-binding domain superfamily/Winged helix DNA-binding domain"/>
    <property type="match status" value="1"/>
</dbReference>
<comment type="similarity">
    <text evidence="1">In the C-terminal section; belongs to the class-I pyridoxal-phosphate-dependent aminotransferase family.</text>
</comment>
<dbReference type="InterPro" id="IPR015421">
    <property type="entry name" value="PyrdxlP-dep_Trfase_major"/>
</dbReference>
<dbReference type="RefSeq" id="WP_245884888.1">
    <property type="nucleotide sequence ID" value="NZ_PVEP01000001.1"/>
</dbReference>
<dbReference type="AlphaFoldDB" id="A0A2S8SC58"/>
<name>A0A2S8SC58_9RHOB</name>
<accession>A0A2S8SC58</accession>
<dbReference type="InterPro" id="IPR051446">
    <property type="entry name" value="HTH_trans_reg/aminotransferase"/>
</dbReference>
<dbReference type="SMART" id="SM00345">
    <property type="entry name" value="HTH_GNTR"/>
    <property type="match status" value="1"/>
</dbReference>
<evidence type="ECO:0000256" key="5">
    <source>
        <dbReference type="ARBA" id="ARBA00023163"/>
    </source>
</evidence>
<sequence>MDTKWQPDLSDFDGPKYLALAHRLRHAVRSGELPEGTRLPPVRDLAWRLGVTPGTVSRAYQMVTQEGLLEAAVGRGTFVASMRPSFGATQPLLTDSVGIFARPKGDDPGIVDLRSPQLPDVGQGAAIAAVLARMAAAPDLDVLGYPGLRRDEGLRAALVDWLAERDLGAISAEDIVLTQGGQAGIVLALQCCLRGARPHVICEELAYPGFRHAARLNRAEVVAVPMDADGLSVSALDTACRQTGARIVTITTEAQNPTTARMTLARRQEIVEVARRHDLQIIEDDCYSVGRSDLPLLRALAPERVWHVTSISKSLAAGLRFGCIVCPTDLGEAGRLAAQHSYFGLPRPVTEIVKALMLSGEAARLRDKVQAVFDRRLELALNALGSFDIRWQRGLAFVWLRLPQGWRASTFAREAEAAGILIRSADEYALVDGRAPNAVRLAFDGSLDEGLFADAMARLARLLRNPPGDLPV</sequence>
<dbReference type="CDD" id="cd07377">
    <property type="entry name" value="WHTH_GntR"/>
    <property type="match status" value="1"/>
</dbReference>
<keyword evidence="5" id="KW-0804">Transcription</keyword>
<evidence type="ECO:0000256" key="1">
    <source>
        <dbReference type="ARBA" id="ARBA00005384"/>
    </source>
</evidence>
<dbReference type="InterPro" id="IPR036388">
    <property type="entry name" value="WH-like_DNA-bd_sf"/>
</dbReference>
<keyword evidence="2" id="KW-0663">Pyridoxal phosphate</keyword>
<dbReference type="SUPFAM" id="SSF53383">
    <property type="entry name" value="PLP-dependent transferases"/>
    <property type="match status" value="1"/>
</dbReference>
<dbReference type="CDD" id="cd00609">
    <property type="entry name" value="AAT_like"/>
    <property type="match status" value="1"/>
</dbReference>
<evidence type="ECO:0000256" key="4">
    <source>
        <dbReference type="ARBA" id="ARBA00023125"/>
    </source>
</evidence>
<dbReference type="GO" id="GO:0003677">
    <property type="term" value="F:DNA binding"/>
    <property type="evidence" value="ECO:0007669"/>
    <property type="project" value="UniProtKB-KW"/>
</dbReference>
<keyword evidence="3" id="KW-0805">Transcription regulation</keyword>
<gene>
    <name evidence="7" type="ORF">LX70_00233</name>
</gene>
<organism evidence="7 8">
    <name type="scientific">Albidovulum denitrificans</name>
    <dbReference type="NCBI Taxonomy" id="404881"/>
    <lineage>
        <taxon>Bacteria</taxon>
        <taxon>Pseudomonadati</taxon>
        <taxon>Pseudomonadota</taxon>
        <taxon>Alphaproteobacteria</taxon>
        <taxon>Rhodobacterales</taxon>
        <taxon>Paracoccaceae</taxon>
        <taxon>Albidovulum</taxon>
    </lineage>
</organism>
<evidence type="ECO:0000259" key="6">
    <source>
        <dbReference type="PROSITE" id="PS50949"/>
    </source>
</evidence>
<dbReference type="GO" id="GO:0003700">
    <property type="term" value="F:DNA-binding transcription factor activity"/>
    <property type="evidence" value="ECO:0007669"/>
    <property type="project" value="InterPro"/>
</dbReference>
<dbReference type="PROSITE" id="PS50949">
    <property type="entry name" value="HTH_GNTR"/>
    <property type="match status" value="1"/>
</dbReference>
<dbReference type="PANTHER" id="PTHR46577">
    <property type="entry name" value="HTH-TYPE TRANSCRIPTIONAL REGULATORY PROTEIN GABR"/>
    <property type="match status" value="1"/>
</dbReference>
<dbReference type="InterPro" id="IPR015424">
    <property type="entry name" value="PyrdxlP-dep_Trfase"/>
</dbReference>
<dbReference type="InterPro" id="IPR000524">
    <property type="entry name" value="Tscrpt_reg_HTH_GntR"/>
</dbReference>
<dbReference type="InterPro" id="IPR004839">
    <property type="entry name" value="Aminotransferase_I/II_large"/>
</dbReference>
<evidence type="ECO:0000313" key="8">
    <source>
        <dbReference type="Proteomes" id="UP000238338"/>
    </source>
</evidence>
<evidence type="ECO:0000256" key="2">
    <source>
        <dbReference type="ARBA" id="ARBA00022898"/>
    </source>
</evidence>
<proteinExistence type="inferred from homology"/>
<dbReference type="EMBL" id="PVEP01000001">
    <property type="protein sequence ID" value="PQV58421.1"/>
    <property type="molecule type" value="Genomic_DNA"/>
</dbReference>
<dbReference type="Pfam" id="PF00392">
    <property type="entry name" value="GntR"/>
    <property type="match status" value="1"/>
</dbReference>
<dbReference type="GO" id="GO:0030170">
    <property type="term" value="F:pyridoxal phosphate binding"/>
    <property type="evidence" value="ECO:0007669"/>
    <property type="project" value="InterPro"/>
</dbReference>
<dbReference type="PANTHER" id="PTHR46577:SF1">
    <property type="entry name" value="HTH-TYPE TRANSCRIPTIONAL REGULATORY PROTEIN GABR"/>
    <property type="match status" value="1"/>
</dbReference>
<dbReference type="SUPFAM" id="SSF46785">
    <property type="entry name" value="Winged helix' DNA-binding domain"/>
    <property type="match status" value="1"/>
</dbReference>
<dbReference type="InterPro" id="IPR036390">
    <property type="entry name" value="WH_DNA-bd_sf"/>
</dbReference>
<keyword evidence="4 7" id="KW-0238">DNA-binding</keyword>
<keyword evidence="8" id="KW-1185">Reference proteome</keyword>
<reference evidence="7 8" key="1">
    <citation type="submission" date="2018-02" db="EMBL/GenBank/DDBJ databases">
        <title>Genomic Encyclopedia of Archaeal and Bacterial Type Strains, Phase II (KMG-II): from individual species to whole genera.</title>
        <authorList>
            <person name="Goeker M."/>
        </authorList>
    </citation>
    <scope>NUCLEOTIDE SEQUENCE [LARGE SCALE GENOMIC DNA]</scope>
    <source>
        <strain evidence="7 8">DSM 18921</strain>
    </source>
</reference>
<evidence type="ECO:0000313" key="7">
    <source>
        <dbReference type="EMBL" id="PQV58421.1"/>
    </source>
</evidence>
<dbReference type="Gene3D" id="3.40.640.10">
    <property type="entry name" value="Type I PLP-dependent aspartate aminotransferase-like (Major domain)"/>
    <property type="match status" value="1"/>
</dbReference>
<protein>
    <submittedName>
        <fullName evidence="7">DNA-binding transcriptional MocR family regulator</fullName>
    </submittedName>
</protein>
<comment type="caution">
    <text evidence="7">The sequence shown here is derived from an EMBL/GenBank/DDBJ whole genome shotgun (WGS) entry which is preliminary data.</text>
</comment>
<dbReference type="Proteomes" id="UP000238338">
    <property type="component" value="Unassembled WGS sequence"/>
</dbReference>
<dbReference type="Pfam" id="PF00155">
    <property type="entry name" value="Aminotran_1_2"/>
    <property type="match status" value="1"/>
</dbReference>